<comment type="caution">
    <text evidence="1">The sequence shown here is derived from an EMBL/GenBank/DDBJ whole genome shotgun (WGS) entry which is preliminary data.</text>
</comment>
<sequence>MKNFILFGLILFLLLGCHSPVQTLVLEQISHYSSGESMGRLTGFYWYTEKSFEADSGGDYVSIPNYGWYKTDYRWVGGVLRELVRRGEQLKLKGLIPYHVHVRFDGNSEPVYQQYRLAGKIFPLNKGELLLYQQKAAYIVDKTKESEGLELIQGFWDGSVLRTCSGQVYDKINFKQTLPDFVFKDLSFINSYIAFLGKATSKQVFIKELLLLEGKDHVCVERPIYL</sequence>
<dbReference type="OrthoDB" id="5915262at2"/>
<dbReference type="Pfam" id="PF07356">
    <property type="entry name" value="DUF1481"/>
    <property type="match status" value="1"/>
</dbReference>
<protein>
    <submittedName>
        <fullName evidence="1">ATP synthase subunit a</fullName>
    </submittedName>
</protein>
<dbReference type="Proteomes" id="UP000053784">
    <property type="component" value="Unassembled WGS sequence"/>
</dbReference>
<dbReference type="AlphaFoldDB" id="A0A084CNE4"/>
<accession>A0A084CNE4</accession>
<dbReference type="PIRSF" id="PIRSF028160">
    <property type="entry name" value="UCP028160"/>
    <property type="match status" value="1"/>
</dbReference>
<keyword evidence="2" id="KW-1185">Reference proteome</keyword>
<dbReference type="PROSITE" id="PS51257">
    <property type="entry name" value="PROKAR_LIPOPROTEIN"/>
    <property type="match status" value="1"/>
</dbReference>
<dbReference type="eggNOG" id="ENOG502Z82N">
    <property type="taxonomic scope" value="Bacteria"/>
</dbReference>
<dbReference type="EMBL" id="JGVK01000015">
    <property type="protein sequence ID" value="KEY91323.1"/>
    <property type="molecule type" value="Genomic_DNA"/>
</dbReference>
<dbReference type="RefSeq" id="WP_034413973.1">
    <property type="nucleotide sequence ID" value="NZ_JGVK01000015.1"/>
</dbReference>
<dbReference type="InterPro" id="IPR016872">
    <property type="entry name" value="UCP028160"/>
</dbReference>
<name>A0A084CNE4_9GAMM</name>
<organism evidence="1 2">
    <name type="scientific">Candidatus Photodesmus blepharonis</name>
    <dbReference type="NCBI Taxonomy" id="1179155"/>
    <lineage>
        <taxon>Bacteria</taxon>
        <taxon>Pseudomonadati</taxon>
        <taxon>Pseudomonadota</taxon>
        <taxon>Gammaproteobacteria</taxon>
        <taxon>Vibrionales</taxon>
        <taxon>Vibrionaceae</taxon>
        <taxon>Candidatus Photodesmus</taxon>
    </lineage>
</organism>
<evidence type="ECO:0000313" key="1">
    <source>
        <dbReference type="EMBL" id="KEY91323.1"/>
    </source>
</evidence>
<proteinExistence type="predicted"/>
<reference evidence="1 2" key="1">
    <citation type="submission" date="2014-03" db="EMBL/GenBank/DDBJ databases">
        <title>Selection and divergence in the genomes of co-occurring obligate luminous symbionts with specific hosts.</title>
        <authorList>
            <person name="Hendry T.A."/>
            <person name="de Wet J.R."/>
            <person name="Dunlap P.V."/>
        </authorList>
    </citation>
    <scope>NUCLEOTIDE SEQUENCE [LARGE SCALE GENOMIC DNA]</scope>
    <source>
        <strain evidence="1 2">Ppalp.1</strain>
    </source>
</reference>
<gene>
    <name evidence="1" type="primary">atpB</name>
    <name evidence="1" type="ORF">CF67_22005</name>
</gene>
<dbReference type="InterPro" id="IPR010858">
    <property type="entry name" value="DUF1481"/>
</dbReference>
<evidence type="ECO:0000313" key="2">
    <source>
        <dbReference type="Proteomes" id="UP000053784"/>
    </source>
</evidence>